<dbReference type="GeneID" id="13794509"/>
<protein>
    <recommendedName>
        <fullName evidence="3">PepSY domain-containing protein</fullName>
    </recommendedName>
</protein>
<dbReference type="KEGG" id="nga:Ngar_c24920"/>
<keyword evidence="2" id="KW-1185">Reference proteome</keyword>
<dbReference type="InParanoid" id="K0INI1"/>
<gene>
    <name evidence="1" type="ordered locus">Ngar_c24920</name>
</gene>
<dbReference type="STRING" id="1237085.Ngar_c24920"/>
<accession>K0INI1</accession>
<dbReference type="AlphaFoldDB" id="K0INI1"/>
<dbReference type="OrthoDB" id="12249at2157"/>
<organism evidence="1 2">
    <name type="scientific">Nitrososphaera gargensis (strain Ga9.2)</name>
    <dbReference type="NCBI Taxonomy" id="1237085"/>
    <lineage>
        <taxon>Archaea</taxon>
        <taxon>Nitrososphaerota</taxon>
        <taxon>Nitrososphaeria</taxon>
        <taxon>Nitrososphaerales</taxon>
        <taxon>Nitrososphaeraceae</taxon>
        <taxon>Nitrososphaera</taxon>
    </lineage>
</organism>
<dbReference type="HOGENOM" id="CLU_117489_0_0_2"/>
<proteinExistence type="predicted"/>
<evidence type="ECO:0000313" key="2">
    <source>
        <dbReference type="Proteomes" id="UP000008037"/>
    </source>
</evidence>
<dbReference type="Proteomes" id="UP000008037">
    <property type="component" value="Chromosome"/>
</dbReference>
<name>K0INI1_NITGG</name>
<evidence type="ECO:0000313" key="1">
    <source>
        <dbReference type="EMBL" id="AFU59414.1"/>
    </source>
</evidence>
<dbReference type="RefSeq" id="WP_015019949.1">
    <property type="nucleotide sequence ID" value="NC_018719.1"/>
</dbReference>
<dbReference type="BioCyc" id="CNIT1237085:G1324-2490-MONOMER"/>
<sequence>MSTKNLLSKKVVIVAIIAAGAVAAILAASSVVQATAQQEQQKMIWAGEGVPEINGSVSVANETMDFIRENVGVSFVAAAETAQGHVTDGAVLGGHLGVVQGYLVYKFLVANTANQTGYLVIVDAGNGDVLYTSEGQQLGSFGPMSGHWGGHGYGEWGGPWKGHGLGWGIWH</sequence>
<evidence type="ECO:0008006" key="3">
    <source>
        <dbReference type="Google" id="ProtNLM"/>
    </source>
</evidence>
<reference evidence="1 2" key="1">
    <citation type="journal article" date="2012" name="Environ. Microbiol.">
        <title>The genome of the ammonia-oxidizing Candidatus Nitrososphaera gargensis: insights into metabolic versatility and environmental adaptations.</title>
        <authorList>
            <person name="Spang A."/>
            <person name="Poehlein A."/>
            <person name="Offre P."/>
            <person name="Zumbragel S."/>
            <person name="Haider S."/>
            <person name="Rychlik N."/>
            <person name="Nowka B."/>
            <person name="Schmeisser C."/>
            <person name="Lebedeva E.V."/>
            <person name="Rattei T."/>
            <person name="Bohm C."/>
            <person name="Schmid M."/>
            <person name="Galushko A."/>
            <person name="Hatzenpichler R."/>
            <person name="Weinmaier T."/>
            <person name="Daniel R."/>
            <person name="Schleper C."/>
            <person name="Spieck E."/>
            <person name="Streit W."/>
            <person name="Wagner M."/>
        </authorList>
    </citation>
    <scope>NUCLEOTIDE SEQUENCE [LARGE SCALE GENOMIC DNA]</scope>
    <source>
        <strain evidence="2">Ga9.2</strain>
    </source>
</reference>
<dbReference type="EMBL" id="CP002408">
    <property type="protein sequence ID" value="AFU59414.1"/>
    <property type="molecule type" value="Genomic_DNA"/>
</dbReference>